<dbReference type="EMBL" id="CACRXK020008063">
    <property type="protein sequence ID" value="CAB4013883.1"/>
    <property type="molecule type" value="Genomic_DNA"/>
</dbReference>
<proteinExistence type="predicted"/>
<evidence type="ECO:0000256" key="1">
    <source>
        <dbReference type="SAM" id="MobiDB-lite"/>
    </source>
</evidence>
<accession>A0A6S7IAB6</accession>
<organism evidence="3 4">
    <name type="scientific">Paramuricea clavata</name>
    <name type="common">Red gorgonian</name>
    <name type="synonym">Violescent sea-whip</name>
    <dbReference type="NCBI Taxonomy" id="317549"/>
    <lineage>
        <taxon>Eukaryota</taxon>
        <taxon>Metazoa</taxon>
        <taxon>Cnidaria</taxon>
        <taxon>Anthozoa</taxon>
        <taxon>Octocorallia</taxon>
        <taxon>Malacalcyonacea</taxon>
        <taxon>Plexauridae</taxon>
        <taxon>Paramuricea</taxon>
    </lineage>
</organism>
<feature type="compositionally biased region" description="Basic and acidic residues" evidence="1">
    <location>
        <begin position="221"/>
        <end position="230"/>
    </location>
</feature>
<evidence type="ECO:0000313" key="3">
    <source>
        <dbReference type="EMBL" id="CAB4013883.1"/>
    </source>
</evidence>
<feature type="transmembrane region" description="Helical" evidence="2">
    <location>
        <begin position="55"/>
        <end position="73"/>
    </location>
</feature>
<feature type="transmembrane region" description="Helical" evidence="2">
    <location>
        <begin position="152"/>
        <end position="175"/>
    </location>
</feature>
<keyword evidence="2" id="KW-0812">Transmembrane</keyword>
<comment type="caution">
    <text evidence="3">The sequence shown here is derived from an EMBL/GenBank/DDBJ whole genome shotgun (WGS) entry which is preliminary data.</text>
</comment>
<dbReference type="InterPro" id="IPR028959">
    <property type="entry name" value="Imm41"/>
</dbReference>
<protein>
    <submittedName>
        <fullName evidence="3">Uncharacterized protein</fullName>
    </submittedName>
</protein>
<dbReference type="AlphaFoldDB" id="A0A6S7IAB6"/>
<dbReference type="Pfam" id="PF15592">
    <property type="entry name" value="Imm41"/>
    <property type="match status" value="1"/>
</dbReference>
<feature type="compositionally biased region" description="Polar residues" evidence="1">
    <location>
        <begin position="205"/>
        <end position="216"/>
    </location>
</feature>
<keyword evidence="4" id="KW-1185">Reference proteome</keyword>
<feature type="region of interest" description="Disordered" evidence="1">
    <location>
        <begin position="198"/>
        <end position="230"/>
    </location>
</feature>
<feature type="transmembrane region" description="Helical" evidence="2">
    <location>
        <begin position="12"/>
        <end position="35"/>
    </location>
</feature>
<reference evidence="3" key="1">
    <citation type="submission" date="2020-04" db="EMBL/GenBank/DDBJ databases">
        <authorList>
            <person name="Alioto T."/>
            <person name="Alioto T."/>
            <person name="Gomez Garrido J."/>
        </authorList>
    </citation>
    <scope>NUCLEOTIDE SEQUENCE</scope>
    <source>
        <strain evidence="3">A484AB</strain>
    </source>
</reference>
<dbReference type="Proteomes" id="UP001152795">
    <property type="component" value="Unassembled WGS sequence"/>
</dbReference>
<evidence type="ECO:0000256" key="2">
    <source>
        <dbReference type="SAM" id="Phobius"/>
    </source>
</evidence>
<feature type="transmembrane region" description="Helical" evidence="2">
    <location>
        <begin position="85"/>
        <end position="103"/>
    </location>
</feature>
<keyword evidence="2" id="KW-0472">Membrane</keyword>
<evidence type="ECO:0000313" key="4">
    <source>
        <dbReference type="Proteomes" id="UP001152795"/>
    </source>
</evidence>
<gene>
    <name evidence="3" type="ORF">PACLA_8A071743</name>
</gene>
<keyword evidence="2" id="KW-1133">Transmembrane helix</keyword>
<dbReference type="OrthoDB" id="10397706at2759"/>
<sequence length="230" mass="26279">MAYGLLQTKIHLIIGLAGLKIFCLGILLFASSYMIEDLLQSDKFGNDFGKNHCEYWAALPTILTGVIIILSVTKHFKRYHKFLSYLRTCCTLIVMVLALGVMIEEAGDNGWSHSLADGYHCKNLEHPDIHEDQESFQDRKETCEILIKADKWFYVMLFTSDIVLVVSIIALFAMFAEWMVFTALKTSENGEHSVQISERYERFSSSEPQEENTQQMWEGESGDKIPLHPV</sequence>
<name>A0A6S7IAB6_PARCT</name>